<evidence type="ECO:0000256" key="2">
    <source>
        <dbReference type="ARBA" id="ARBA00006657"/>
    </source>
</evidence>
<feature type="active site" evidence="11">
    <location>
        <position position="287"/>
    </location>
</feature>
<dbReference type="InterPro" id="IPR023009">
    <property type="entry name" value="Tyrosine_recombinase_XerC/XerD"/>
</dbReference>
<dbReference type="PROSITE" id="PS51898">
    <property type="entry name" value="TYR_RECOMBINASE"/>
    <property type="match status" value="1"/>
</dbReference>
<dbReference type="InterPro" id="IPR002104">
    <property type="entry name" value="Integrase_catalytic"/>
</dbReference>
<dbReference type="PROSITE" id="PS51900">
    <property type="entry name" value="CB"/>
    <property type="match status" value="1"/>
</dbReference>
<dbReference type="GO" id="GO:0005737">
    <property type="term" value="C:cytoplasm"/>
    <property type="evidence" value="ECO:0007669"/>
    <property type="project" value="UniProtKB-SubCell"/>
</dbReference>
<keyword evidence="9 11" id="KW-0233">DNA recombination</keyword>
<dbReference type="GO" id="GO:0051301">
    <property type="term" value="P:cell division"/>
    <property type="evidence" value="ECO:0007669"/>
    <property type="project" value="UniProtKB-UniRule"/>
</dbReference>
<comment type="caution">
    <text evidence="14">The sequence shown here is derived from an EMBL/GenBank/DDBJ whole genome shotgun (WGS) entry which is preliminary data.</text>
</comment>
<dbReference type="AlphaFoldDB" id="A0A437R5S9"/>
<organism evidence="14 15">
    <name type="scientific">Rheinheimera riviphila</name>
    <dbReference type="NCBI Taxonomy" id="1834037"/>
    <lineage>
        <taxon>Bacteria</taxon>
        <taxon>Pseudomonadati</taxon>
        <taxon>Pseudomonadota</taxon>
        <taxon>Gammaproteobacteria</taxon>
        <taxon>Chromatiales</taxon>
        <taxon>Chromatiaceae</taxon>
        <taxon>Rheinheimera</taxon>
    </lineage>
</organism>
<dbReference type="NCBIfam" id="TIGR02224">
    <property type="entry name" value="recomb_XerC"/>
    <property type="match status" value="1"/>
</dbReference>
<dbReference type="PANTHER" id="PTHR30349:SF81">
    <property type="entry name" value="TYROSINE RECOMBINASE XERC"/>
    <property type="match status" value="1"/>
</dbReference>
<comment type="function">
    <text evidence="11">Site-specific tyrosine recombinase, which acts by catalyzing the cutting and rejoining of the recombining DNA molecules. The XerC-XerD complex is essential to convert dimers of the bacterial chromosome into monomers to permit their segregation at cell division. It also contributes to the segregational stability of plasmids.</text>
</comment>
<sequence>MTSADPIPSSVATNTGNNEADALAAFTPWLSQFLDYLKFERAYSKQTLSTYQQQLDSVARQLAASHSHWRELTQQHLQQHLLSCRASLKPRSLALRAAALRSFYRYLQQQKLIEQNPALYLKVPKFDKPLPKNLDVDQMHKLLDLPKEDELACRDQAILELFYSSGLRLEELVSANIGDITWSEKIIRVRGKGNKERVLPIGRLAVTALQRWLQIRPDFIGTEPEALFLSRQKLRISARHVRNRVKLWAKRQGMDQNVHPHMLRHSFASHLLESSGDLRAVQELLGHANLSTTQVYTHLDFQHLAKVYDAAHPRAKK</sequence>
<dbReference type="Pfam" id="PF00589">
    <property type="entry name" value="Phage_integrase"/>
    <property type="match status" value="1"/>
</dbReference>
<evidence type="ECO:0000256" key="10">
    <source>
        <dbReference type="ARBA" id="ARBA00023306"/>
    </source>
</evidence>
<dbReference type="HAMAP" id="MF_01808">
    <property type="entry name" value="Recomb_XerC_XerD"/>
    <property type="match status" value="1"/>
</dbReference>
<keyword evidence="5 11" id="KW-0132">Cell division</keyword>
<feature type="domain" description="Tyr recombinase" evidence="12">
    <location>
        <begin position="129"/>
        <end position="309"/>
    </location>
</feature>
<name>A0A437R5S9_9GAMM</name>
<feature type="active site" evidence="11">
    <location>
        <position position="168"/>
    </location>
</feature>
<feature type="active site" description="O-(3'-phospho-DNA)-tyrosine intermediate" evidence="11">
    <location>
        <position position="296"/>
    </location>
</feature>
<dbReference type="NCBIfam" id="NF001399">
    <property type="entry name" value="PRK00283.1"/>
    <property type="match status" value="1"/>
</dbReference>
<keyword evidence="10 11" id="KW-0131">Cell cycle</keyword>
<reference evidence="14 15" key="1">
    <citation type="submission" date="2019-01" db="EMBL/GenBank/DDBJ databases">
        <authorList>
            <person name="Chen W.-M."/>
        </authorList>
    </citation>
    <scope>NUCLEOTIDE SEQUENCE [LARGE SCALE GENOMIC DNA]</scope>
    <source>
        <strain evidence="14 15">KYPC3</strain>
    </source>
</reference>
<keyword evidence="4 11" id="KW-0963">Cytoplasm</keyword>
<dbReference type="InterPro" id="IPR010998">
    <property type="entry name" value="Integrase_recombinase_N"/>
</dbReference>
<dbReference type="PANTHER" id="PTHR30349">
    <property type="entry name" value="PHAGE INTEGRASE-RELATED"/>
    <property type="match status" value="1"/>
</dbReference>
<comment type="similarity">
    <text evidence="2 11">Belongs to the 'phage' integrase family. XerC subfamily.</text>
</comment>
<dbReference type="InterPro" id="IPR013762">
    <property type="entry name" value="Integrase-like_cat_sf"/>
</dbReference>
<comment type="subcellular location">
    <subcellularLocation>
        <location evidence="1 11">Cytoplasm</location>
    </subcellularLocation>
</comment>
<keyword evidence="8 11" id="KW-0238">DNA-binding</keyword>
<keyword evidence="6 11" id="KW-0159">Chromosome partition</keyword>
<dbReference type="GO" id="GO:0003677">
    <property type="term" value="F:DNA binding"/>
    <property type="evidence" value="ECO:0007669"/>
    <property type="project" value="UniProtKB-UniRule"/>
</dbReference>
<dbReference type="InterPro" id="IPR011931">
    <property type="entry name" value="Recomb_XerC"/>
</dbReference>
<dbReference type="Gene3D" id="1.10.150.130">
    <property type="match status" value="1"/>
</dbReference>
<dbReference type="RefSeq" id="WP_127697404.1">
    <property type="nucleotide sequence ID" value="NZ_SACS01000001.1"/>
</dbReference>
<keyword evidence="7 11" id="KW-0229">DNA integration</keyword>
<evidence type="ECO:0000259" key="12">
    <source>
        <dbReference type="PROSITE" id="PS51898"/>
    </source>
</evidence>
<evidence type="ECO:0000256" key="4">
    <source>
        <dbReference type="ARBA" id="ARBA00022490"/>
    </source>
</evidence>
<evidence type="ECO:0000256" key="11">
    <source>
        <dbReference type="HAMAP-Rule" id="MF_01808"/>
    </source>
</evidence>
<dbReference type="OrthoDB" id="9801717at2"/>
<dbReference type="GO" id="GO:0006313">
    <property type="term" value="P:DNA transposition"/>
    <property type="evidence" value="ECO:0007669"/>
    <property type="project" value="UniProtKB-UniRule"/>
</dbReference>
<evidence type="ECO:0000313" key="14">
    <source>
        <dbReference type="EMBL" id="RVU42027.1"/>
    </source>
</evidence>
<feature type="active site" evidence="11">
    <location>
        <position position="261"/>
    </location>
</feature>
<dbReference type="Proteomes" id="UP000283077">
    <property type="component" value="Unassembled WGS sequence"/>
</dbReference>
<dbReference type="InterPro" id="IPR004107">
    <property type="entry name" value="Integrase_SAM-like_N"/>
</dbReference>
<evidence type="ECO:0000256" key="3">
    <source>
        <dbReference type="ARBA" id="ARBA00015804"/>
    </source>
</evidence>
<dbReference type="CDD" id="cd00798">
    <property type="entry name" value="INT_XerDC_C"/>
    <property type="match status" value="1"/>
</dbReference>
<evidence type="ECO:0000256" key="8">
    <source>
        <dbReference type="ARBA" id="ARBA00023125"/>
    </source>
</evidence>
<dbReference type="Gene3D" id="1.10.443.10">
    <property type="entry name" value="Intergrase catalytic core"/>
    <property type="match status" value="1"/>
</dbReference>
<dbReference type="InterPro" id="IPR044068">
    <property type="entry name" value="CB"/>
</dbReference>
<feature type="active site" evidence="11">
    <location>
        <position position="264"/>
    </location>
</feature>
<evidence type="ECO:0000256" key="1">
    <source>
        <dbReference type="ARBA" id="ARBA00004496"/>
    </source>
</evidence>
<feature type="active site" evidence="11">
    <location>
        <position position="192"/>
    </location>
</feature>
<protein>
    <recommendedName>
        <fullName evidence="3 11">Tyrosine recombinase XerC</fullName>
    </recommendedName>
</protein>
<evidence type="ECO:0000256" key="6">
    <source>
        <dbReference type="ARBA" id="ARBA00022829"/>
    </source>
</evidence>
<dbReference type="GO" id="GO:0007059">
    <property type="term" value="P:chromosome segregation"/>
    <property type="evidence" value="ECO:0007669"/>
    <property type="project" value="UniProtKB-UniRule"/>
</dbReference>
<evidence type="ECO:0000256" key="5">
    <source>
        <dbReference type="ARBA" id="ARBA00022618"/>
    </source>
</evidence>
<accession>A0A437R5S9</accession>
<dbReference type="SUPFAM" id="SSF56349">
    <property type="entry name" value="DNA breaking-rejoining enzymes"/>
    <property type="match status" value="1"/>
</dbReference>
<dbReference type="InterPro" id="IPR050090">
    <property type="entry name" value="Tyrosine_recombinase_XerCD"/>
</dbReference>
<feature type="domain" description="Core-binding (CB)" evidence="13">
    <location>
        <begin position="24"/>
        <end position="108"/>
    </location>
</feature>
<evidence type="ECO:0000256" key="7">
    <source>
        <dbReference type="ARBA" id="ARBA00022908"/>
    </source>
</evidence>
<evidence type="ECO:0000313" key="15">
    <source>
        <dbReference type="Proteomes" id="UP000283077"/>
    </source>
</evidence>
<evidence type="ECO:0000256" key="9">
    <source>
        <dbReference type="ARBA" id="ARBA00023172"/>
    </source>
</evidence>
<dbReference type="Pfam" id="PF02899">
    <property type="entry name" value="Phage_int_SAM_1"/>
    <property type="match status" value="1"/>
</dbReference>
<dbReference type="EMBL" id="SACS01000001">
    <property type="protein sequence ID" value="RVU42027.1"/>
    <property type="molecule type" value="Genomic_DNA"/>
</dbReference>
<comment type="subunit">
    <text evidence="11">Forms a cyclic heterotetrameric complex composed of two molecules of XerC and two molecules of XerD.</text>
</comment>
<dbReference type="GO" id="GO:0009037">
    <property type="term" value="F:tyrosine-based site-specific recombinase activity"/>
    <property type="evidence" value="ECO:0007669"/>
    <property type="project" value="UniProtKB-UniRule"/>
</dbReference>
<gene>
    <name evidence="11 14" type="primary">xerC</name>
    <name evidence="14" type="ORF">EOE67_02250</name>
</gene>
<keyword evidence="15" id="KW-1185">Reference proteome</keyword>
<dbReference type="InterPro" id="IPR011010">
    <property type="entry name" value="DNA_brk_join_enz"/>
</dbReference>
<proteinExistence type="inferred from homology"/>
<dbReference type="NCBIfam" id="NF040815">
    <property type="entry name" value="recomb_XerA_Arch"/>
    <property type="match status" value="1"/>
</dbReference>
<evidence type="ECO:0000259" key="13">
    <source>
        <dbReference type="PROSITE" id="PS51900"/>
    </source>
</evidence>